<dbReference type="InterPro" id="IPR011079">
    <property type="entry name" value="Ala_racemase_C"/>
</dbReference>
<protein>
    <submittedName>
        <fullName evidence="5">Alanine racemase</fullName>
        <ecNumber evidence="5">5.1.1.1</ecNumber>
    </submittedName>
</protein>
<dbReference type="GO" id="GO:0008784">
    <property type="term" value="F:alanine racemase activity"/>
    <property type="evidence" value="ECO:0007669"/>
    <property type="project" value="UniProtKB-EC"/>
</dbReference>
<dbReference type="InterPro" id="IPR029066">
    <property type="entry name" value="PLP-binding_barrel"/>
</dbReference>
<accession>A0A0B7I391</accession>
<evidence type="ECO:0000313" key="6">
    <source>
        <dbReference type="Proteomes" id="UP000039370"/>
    </source>
</evidence>
<dbReference type="PANTHER" id="PTHR30511">
    <property type="entry name" value="ALANINE RACEMASE"/>
    <property type="match status" value="1"/>
</dbReference>
<proteinExistence type="predicted"/>
<dbReference type="InterPro" id="IPR001608">
    <property type="entry name" value="Ala_racemase_N"/>
</dbReference>
<dbReference type="SUPFAM" id="SSF51419">
    <property type="entry name" value="PLP-binding barrel"/>
    <property type="match status" value="1"/>
</dbReference>
<dbReference type="InterPro" id="IPR000821">
    <property type="entry name" value="Ala_racemase"/>
</dbReference>
<dbReference type="InterPro" id="IPR009006">
    <property type="entry name" value="Ala_racemase/Decarboxylase_C"/>
</dbReference>
<evidence type="ECO:0000259" key="4">
    <source>
        <dbReference type="SMART" id="SM01005"/>
    </source>
</evidence>
<dbReference type="GO" id="GO:0030632">
    <property type="term" value="P:D-alanine biosynthetic process"/>
    <property type="evidence" value="ECO:0007669"/>
    <property type="project" value="TreeGrafter"/>
</dbReference>
<dbReference type="Pfam" id="PF01168">
    <property type="entry name" value="Ala_racemase_N"/>
    <property type="match status" value="1"/>
</dbReference>
<dbReference type="GO" id="GO:0030170">
    <property type="term" value="F:pyridoxal phosphate binding"/>
    <property type="evidence" value="ECO:0007669"/>
    <property type="project" value="TreeGrafter"/>
</dbReference>
<organism evidence="5 6">
    <name type="scientific">Capnocytophaga canimorsus</name>
    <dbReference type="NCBI Taxonomy" id="28188"/>
    <lineage>
        <taxon>Bacteria</taxon>
        <taxon>Pseudomonadati</taxon>
        <taxon>Bacteroidota</taxon>
        <taxon>Flavobacteriia</taxon>
        <taxon>Flavobacteriales</taxon>
        <taxon>Flavobacteriaceae</taxon>
        <taxon>Capnocytophaga</taxon>
    </lineage>
</organism>
<name>A0A0B7I391_9FLAO</name>
<evidence type="ECO:0000256" key="2">
    <source>
        <dbReference type="ARBA" id="ARBA00022898"/>
    </source>
</evidence>
<dbReference type="Gene3D" id="3.20.20.10">
    <property type="entry name" value="Alanine racemase"/>
    <property type="match status" value="1"/>
</dbReference>
<keyword evidence="3 5" id="KW-0413">Isomerase</keyword>
<dbReference type="Proteomes" id="UP000039370">
    <property type="component" value="Unassembled WGS sequence"/>
</dbReference>
<comment type="cofactor">
    <cofactor evidence="1">
        <name>pyridoxal 5'-phosphate</name>
        <dbReference type="ChEBI" id="CHEBI:597326"/>
    </cofactor>
</comment>
<keyword evidence="2" id="KW-0663">Pyridoxal phosphate</keyword>
<reference evidence="6" key="1">
    <citation type="submission" date="2015-01" db="EMBL/GenBank/DDBJ databases">
        <authorList>
            <person name="MANFREDI Pablo"/>
        </authorList>
    </citation>
    <scope>NUCLEOTIDE SEQUENCE [LARGE SCALE GENOMIC DNA]</scope>
    <source>
        <strain evidence="6">Cc11</strain>
    </source>
</reference>
<dbReference type="Pfam" id="PF00842">
    <property type="entry name" value="Ala_racemase_C"/>
    <property type="match status" value="1"/>
</dbReference>
<feature type="domain" description="Alanine racemase C-terminal" evidence="4">
    <location>
        <begin position="71"/>
        <end position="195"/>
    </location>
</feature>
<evidence type="ECO:0000256" key="1">
    <source>
        <dbReference type="ARBA" id="ARBA00001933"/>
    </source>
</evidence>
<gene>
    <name evidence="5" type="ORF">CCAN11_1090006</name>
</gene>
<dbReference type="SMART" id="SM01005">
    <property type="entry name" value="Ala_racemase_C"/>
    <property type="match status" value="1"/>
</dbReference>
<dbReference type="EC" id="5.1.1.1" evidence="5"/>
<dbReference type="GO" id="GO:0005829">
    <property type="term" value="C:cytosol"/>
    <property type="evidence" value="ECO:0007669"/>
    <property type="project" value="TreeGrafter"/>
</dbReference>
<evidence type="ECO:0000313" key="5">
    <source>
        <dbReference type="EMBL" id="CEN46431.1"/>
    </source>
</evidence>
<dbReference type="PRINTS" id="PR00992">
    <property type="entry name" value="ALARACEMASE"/>
</dbReference>
<dbReference type="AlphaFoldDB" id="A0A0B7I391"/>
<dbReference type="Gene3D" id="2.40.37.10">
    <property type="entry name" value="Lyase, Ornithine Decarboxylase, Chain A, domain 1"/>
    <property type="match status" value="1"/>
</dbReference>
<sequence length="196" mass="22055">MLKIVCKSKIRQFIDCQKVIEKYFSYKVLFHNCNTSGILNYPQAHFDMVRSGIGMYGFGNDAEYQSNFRPITILKSLISQIHDIPKGGYVGYNFGFQADAPTRTATISVGHADGLNRIYGKGIGFVYINGKKAPIVGNVCMDMLMVDITEIDCNEGDEVIIFDEKHTAEILAETAQTISYELITSLSRRIKRVYVE</sequence>
<dbReference type="PANTHER" id="PTHR30511:SF0">
    <property type="entry name" value="ALANINE RACEMASE, CATABOLIC-RELATED"/>
    <property type="match status" value="1"/>
</dbReference>
<dbReference type="SUPFAM" id="SSF50621">
    <property type="entry name" value="Alanine racemase C-terminal domain-like"/>
    <property type="match status" value="1"/>
</dbReference>
<evidence type="ECO:0000256" key="3">
    <source>
        <dbReference type="ARBA" id="ARBA00023235"/>
    </source>
</evidence>
<dbReference type="EMBL" id="CDOK01000012">
    <property type="protein sequence ID" value="CEN46431.1"/>
    <property type="molecule type" value="Genomic_DNA"/>
</dbReference>